<organism evidence="10 11">
    <name type="scientific">Desulfatibacillum alkenivorans DSM 16219</name>
    <dbReference type="NCBI Taxonomy" id="1121393"/>
    <lineage>
        <taxon>Bacteria</taxon>
        <taxon>Pseudomonadati</taxon>
        <taxon>Thermodesulfobacteriota</taxon>
        <taxon>Desulfobacteria</taxon>
        <taxon>Desulfobacterales</taxon>
        <taxon>Desulfatibacillaceae</taxon>
        <taxon>Desulfatibacillum</taxon>
    </lineage>
</organism>
<dbReference type="GO" id="GO:0046872">
    <property type="term" value="F:metal ion binding"/>
    <property type="evidence" value="ECO:0007669"/>
    <property type="project" value="UniProtKB-KW"/>
</dbReference>
<dbReference type="Proteomes" id="UP000183994">
    <property type="component" value="Unassembled WGS sequence"/>
</dbReference>
<dbReference type="RefSeq" id="WP_073478105.1">
    <property type="nucleotide sequence ID" value="NZ_FQZU01000033.1"/>
</dbReference>
<dbReference type="Pfam" id="PF00142">
    <property type="entry name" value="Fer4_NifH"/>
    <property type="match status" value="1"/>
</dbReference>
<dbReference type="AlphaFoldDB" id="A0A1M6V9W2"/>
<accession>A0A1M6V9W2</accession>
<keyword evidence="3 8" id="KW-0479">Metal-binding</keyword>
<evidence type="ECO:0000313" key="11">
    <source>
        <dbReference type="Proteomes" id="UP000183994"/>
    </source>
</evidence>
<reference evidence="11" key="1">
    <citation type="submission" date="2016-11" db="EMBL/GenBank/DDBJ databases">
        <authorList>
            <person name="Varghese N."/>
            <person name="Submissions S."/>
        </authorList>
    </citation>
    <scope>NUCLEOTIDE SEQUENCE [LARGE SCALE GENOMIC DNA]</scope>
    <source>
        <strain evidence="11">DSM 16219</strain>
    </source>
</reference>
<dbReference type="Pfam" id="PF00148">
    <property type="entry name" value="Oxidored_nitro"/>
    <property type="match status" value="1"/>
</dbReference>
<dbReference type="PANTHER" id="PTHR42864:SF2">
    <property type="entry name" value="LIGHT-INDEPENDENT PROTOCHLOROPHYLLIDE REDUCTASE IRON-SULFUR ATP-BINDING PROTEIN"/>
    <property type="match status" value="1"/>
</dbReference>
<dbReference type="GO" id="GO:0051539">
    <property type="term" value="F:4 iron, 4 sulfur cluster binding"/>
    <property type="evidence" value="ECO:0007669"/>
    <property type="project" value="UniProtKB-KW"/>
</dbReference>
<evidence type="ECO:0000313" key="10">
    <source>
        <dbReference type="EMBL" id="SHK78238.1"/>
    </source>
</evidence>
<dbReference type="PANTHER" id="PTHR42864">
    <property type="entry name" value="LIGHT-INDEPENDENT PROTOCHLOROPHYLLIDE REDUCTASE IRON-SULFUR ATP-BINDING PROTEIN"/>
    <property type="match status" value="1"/>
</dbReference>
<dbReference type="OrthoDB" id="9778641at2"/>
<dbReference type="PROSITE" id="PS00692">
    <property type="entry name" value="NIFH_FRXC_2"/>
    <property type="match status" value="1"/>
</dbReference>
<evidence type="ECO:0000256" key="5">
    <source>
        <dbReference type="ARBA" id="ARBA00022840"/>
    </source>
</evidence>
<evidence type="ECO:0000256" key="2">
    <source>
        <dbReference type="ARBA" id="ARBA00005504"/>
    </source>
</evidence>
<dbReference type="Gene3D" id="3.40.50.1980">
    <property type="entry name" value="Nitrogenase molybdenum iron protein domain"/>
    <property type="match status" value="1"/>
</dbReference>
<dbReference type="SUPFAM" id="SSF53807">
    <property type="entry name" value="Helical backbone' metal receptor"/>
    <property type="match status" value="1"/>
</dbReference>
<protein>
    <submittedName>
        <fullName evidence="10">Nitrogenase iron protein</fullName>
    </submittedName>
</protein>
<dbReference type="PRINTS" id="PR00091">
    <property type="entry name" value="NITROGNASEII"/>
</dbReference>
<evidence type="ECO:0000256" key="6">
    <source>
        <dbReference type="ARBA" id="ARBA00023004"/>
    </source>
</evidence>
<keyword evidence="4 8" id="KW-0547">Nucleotide-binding</keyword>
<dbReference type="GO" id="GO:0016491">
    <property type="term" value="F:oxidoreductase activity"/>
    <property type="evidence" value="ECO:0007669"/>
    <property type="project" value="UniProtKB-KW"/>
</dbReference>
<dbReference type="GO" id="GO:0005524">
    <property type="term" value="F:ATP binding"/>
    <property type="evidence" value="ECO:0007669"/>
    <property type="project" value="UniProtKB-KW"/>
</dbReference>
<keyword evidence="7 8" id="KW-0411">Iron-sulfur</keyword>
<keyword evidence="6 8" id="KW-0408">Iron</keyword>
<dbReference type="InterPro" id="IPR000510">
    <property type="entry name" value="Nase/OxRdtase_comp1"/>
</dbReference>
<dbReference type="EMBL" id="FQZU01000033">
    <property type="protein sequence ID" value="SHK78238.1"/>
    <property type="molecule type" value="Genomic_DNA"/>
</dbReference>
<dbReference type="STRING" id="1121393.SAMN02745216_04081"/>
<evidence type="ECO:0000256" key="3">
    <source>
        <dbReference type="ARBA" id="ARBA00022723"/>
    </source>
</evidence>
<dbReference type="Gene3D" id="3.40.50.300">
    <property type="entry name" value="P-loop containing nucleotide triphosphate hydrolases"/>
    <property type="match status" value="1"/>
</dbReference>
<keyword evidence="5 8" id="KW-0067">ATP-binding</keyword>
<comment type="cofactor">
    <cofactor evidence="1">
        <name>[4Fe-4S] cluster</name>
        <dbReference type="ChEBI" id="CHEBI:49883"/>
    </cofactor>
</comment>
<dbReference type="PROSITE" id="PS00746">
    <property type="entry name" value="NIFH_FRXC_1"/>
    <property type="match status" value="1"/>
</dbReference>
<evidence type="ECO:0000256" key="7">
    <source>
        <dbReference type="ARBA" id="ARBA00023014"/>
    </source>
</evidence>
<feature type="domain" description="Nitrogenase/oxidoreductase component 1" evidence="9">
    <location>
        <begin position="315"/>
        <end position="712"/>
    </location>
</feature>
<evidence type="ECO:0000256" key="4">
    <source>
        <dbReference type="ARBA" id="ARBA00022741"/>
    </source>
</evidence>
<keyword evidence="11" id="KW-1185">Reference proteome</keyword>
<evidence type="ECO:0000256" key="1">
    <source>
        <dbReference type="ARBA" id="ARBA00001966"/>
    </source>
</evidence>
<dbReference type="InterPro" id="IPR030655">
    <property type="entry name" value="NifH/chlL_CS"/>
</dbReference>
<proteinExistence type="inferred from homology"/>
<dbReference type="SUPFAM" id="SSF52540">
    <property type="entry name" value="P-loop containing nucleoside triphosphate hydrolases"/>
    <property type="match status" value="1"/>
</dbReference>
<keyword evidence="8" id="KW-0560">Oxidoreductase</keyword>
<dbReference type="InterPro" id="IPR000392">
    <property type="entry name" value="NifH/frxC"/>
</dbReference>
<gene>
    <name evidence="10" type="ORF">SAMN02745216_04081</name>
</gene>
<name>A0A1M6V9W2_9BACT</name>
<keyword evidence="8" id="KW-0004">4Fe-4S</keyword>
<dbReference type="Gene3D" id="3.40.50.12380">
    <property type="entry name" value="Nitrogenase MoFe cofactor biosynthesis protein NifE, C-terminal"/>
    <property type="match status" value="1"/>
</dbReference>
<evidence type="ECO:0000256" key="8">
    <source>
        <dbReference type="RuleBase" id="RU003688"/>
    </source>
</evidence>
<evidence type="ECO:0000259" key="9">
    <source>
        <dbReference type="Pfam" id="PF00148"/>
    </source>
</evidence>
<comment type="similarity">
    <text evidence="2 8">Belongs to the NifH/BchL/ChlL family.</text>
</comment>
<sequence length="740" mass="80897">MRVAVYGKGGIGKSTLSANLAAALAQDNKRVLQIGCDPKQDSTRLLLGGPHPRPVLEYLRETRREEQQLGDILHLGWKGVHCVEAGGPEPGVGCAGRGILSAFAILENLGCAWSDYDAIIYDVLGDVVCGGFSVPLRKGYAQTVLVATSEEFMSIYAANNIIRGVCNMEQGEPRAVGLVVNRREREGDIEDVRRFAEAVGAPILAVIPRSRAFHGAESQAQTLAEACPQSPEAEIIRNLAKAVFQAEPCQPRPLEDSALEELLLGRNFKPAAFSKMDKASQNLLTPLAQASLQGRPGVSRFLSKSLLAREPLHGCAFTGAVNTLTQIRNAVTLAHGPKSCGHIAASTMLSSGMASLRSRGVRLPEQLNPVLIGTEMSDDAMIHGGMDAFRAGLDKALALQPEAIFVTTTCPAGVIGDDVDQALPVGNASKPQILRVTTDGDIEGDYLQGVINACLEGAGGLIDPSIQPDDNCVNIVAEKNIALNAESNFREMERLLSMLGLRVNCRFVRQCSVQQLRELLRAPLQLPAYLDHLGRVLQDFLTGQFGCTFTQNPFPSGFHETERWLREIADFFGRGSLADQAFDALRGEYLQAIDDLRPHLAGKRLMLVTYIHDVDWILETAFDLDMEVVKVGILNYTQDNRYRTRYKDRLTVDVGYDPQRRGEDIMELKPDLFLGNYQPSGLPETTHYDTVPLCPNTGHLGGLALAQRWRRLLNAPLQEGWRKDEARLMKGEELNWGGAS</sequence>
<dbReference type="InterPro" id="IPR027417">
    <property type="entry name" value="P-loop_NTPase"/>
</dbReference>
<dbReference type="PROSITE" id="PS51026">
    <property type="entry name" value="NIFH_FRXC_3"/>
    <property type="match status" value="1"/>
</dbReference>